<dbReference type="Proteomes" id="UP000077355">
    <property type="component" value="Unassembled WGS sequence"/>
</dbReference>
<name>A0A168R1U4_9BACL</name>
<evidence type="ECO:0000256" key="1">
    <source>
        <dbReference type="SAM" id="SignalP"/>
    </source>
</evidence>
<keyword evidence="3" id="KW-1185">Reference proteome</keyword>
<gene>
    <name evidence="2" type="ORF">PBAT_02260</name>
</gene>
<sequence>MKKNFGKVVKLFAVPFLALSVVISGAPVYAAQDKTDQIDSMTGSSTVSFEYIKEKALKEGKALDINKYEEELSKSMELNPTQRSLQNQDLLKDYVVYSETVYPNGNPEIGSRAVSGDTRITDKLTYGAQTVYNDTAGDLQVLAKKAFEFAVGMTHPYVGIFQSVLGLVVNPPEYTSYNSTITRSLLDYVIITRVVEVYRNGIWEPMATSTKKNTSAQLNVVYYKGTVRYTPSNLNIGQISGQAAEYFYDTAKLTSLAKSTTSPLYYSYNYGAIVKVTPYFPF</sequence>
<dbReference type="RefSeq" id="WP_068646107.1">
    <property type="nucleotide sequence ID" value="NZ_CP043611.1"/>
</dbReference>
<evidence type="ECO:0000313" key="3">
    <source>
        <dbReference type="Proteomes" id="UP000077355"/>
    </source>
</evidence>
<reference evidence="2 3" key="1">
    <citation type="submission" date="2016-03" db="EMBL/GenBank/DDBJ databases">
        <title>Draft genome sequence of Paenibacillus antarcticus CECT 5836.</title>
        <authorList>
            <person name="Shin S.-K."/>
            <person name="Yi H."/>
        </authorList>
    </citation>
    <scope>NUCLEOTIDE SEQUENCE [LARGE SCALE GENOMIC DNA]</scope>
    <source>
        <strain evidence="2 3">CECT 5836</strain>
    </source>
</reference>
<feature type="signal peptide" evidence="1">
    <location>
        <begin position="1"/>
        <end position="30"/>
    </location>
</feature>
<evidence type="ECO:0000313" key="2">
    <source>
        <dbReference type="EMBL" id="OAB48477.1"/>
    </source>
</evidence>
<accession>A0A168R1U4</accession>
<comment type="caution">
    <text evidence="2">The sequence shown here is derived from an EMBL/GenBank/DDBJ whole genome shotgun (WGS) entry which is preliminary data.</text>
</comment>
<dbReference type="EMBL" id="LVJI01000001">
    <property type="protein sequence ID" value="OAB48477.1"/>
    <property type="molecule type" value="Genomic_DNA"/>
</dbReference>
<dbReference type="AlphaFoldDB" id="A0A168R1U4"/>
<keyword evidence="1" id="KW-0732">Signal</keyword>
<organism evidence="2 3">
    <name type="scientific">Paenibacillus antarcticus</name>
    <dbReference type="NCBI Taxonomy" id="253703"/>
    <lineage>
        <taxon>Bacteria</taxon>
        <taxon>Bacillati</taxon>
        <taxon>Bacillota</taxon>
        <taxon>Bacilli</taxon>
        <taxon>Bacillales</taxon>
        <taxon>Paenibacillaceae</taxon>
        <taxon>Paenibacillus</taxon>
    </lineage>
</organism>
<feature type="chain" id="PRO_5007899991" evidence="1">
    <location>
        <begin position="31"/>
        <end position="282"/>
    </location>
</feature>
<dbReference type="OrthoDB" id="2646176at2"/>
<proteinExistence type="predicted"/>
<protein>
    <submittedName>
        <fullName evidence="2">Uncharacterized protein</fullName>
    </submittedName>
</protein>